<dbReference type="EMBL" id="JAZAQF010000049">
    <property type="protein sequence ID" value="MFG3817592.1"/>
    <property type="molecule type" value="Genomic_DNA"/>
</dbReference>
<proteinExistence type="predicted"/>
<protein>
    <submittedName>
        <fullName evidence="1">Uncharacterized protein</fullName>
    </submittedName>
</protein>
<accession>A0ABW7C9S9</accession>
<gene>
    <name evidence="1" type="ORF">VPK24_08080</name>
</gene>
<sequence length="98" mass="11619">MPYSSTRSRALFKRSQPPETDYADYLELPPEGPELDLLRAARAIYEAYCVIMVDRARRPYGIVVNRHTFRGRPIFQDRVILLPDERFISIRQIELQMY</sequence>
<organism evidence="1 2">
    <name type="scientific">Limnothrix redekei LRLZ20PSL1</name>
    <dbReference type="NCBI Taxonomy" id="3112953"/>
    <lineage>
        <taxon>Bacteria</taxon>
        <taxon>Bacillati</taxon>
        <taxon>Cyanobacteriota</taxon>
        <taxon>Cyanophyceae</taxon>
        <taxon>Pseudanabaenales</taxon>
        <taxon>Pseudanabaenaceae</taxon>
        <taxon>Limnothrix</taxon>
    </lineage>
</organism>
<keyword evidence="2" id="KW-1185">Reference proteome</keyword>
<evidence type="ECO:0000313" key="1">
    <source>
        <dbReference type="EMBL" id="MFG3817592.1"/>
    </source>
</evidence>
<reference evidence="2" key="1">
    <citation type="journal article" date="2024" name="Algal Res.">
        <title>Biochemical, toxicological and genomic investigation of a high-biomass producing Limnothrix strain isolated from Italian shallow drinking water reservoir.</title>
        <authorList>
            <person name="Simonazzi M."/>
            <person name="Shishido T.K."/>
            <person name="Delbaje E."/>
            <person name="Wahlsten M."/>
            <person name="Fewer D.P."/>
            <person name="Sivonen K."/>
            <person name="Pezzolesi L."/>
            <person name="Pistocchi R."/>
        </authorList>
    </citation>
    <scope>NUCLEOTIDE SEQUENCE [LARGE SCALE GENOMIC DNA]</scope>
    <source>
        <strain evidence="2">LRLZ20PSL1</strain>
    </source>
</reference>
<dbReference type="Proteomes" id="UP001604335">
    <property type="component" value="Unassembled WGS sequence"/>
</dbReference>
<evidence type="ECO:0000313" key="2">
    <source>
        <dbReference type="Proteomes" id="UP001604335"/>
    </source>
</evidence>
<comment type="caution">
    <text evidence="1">The sequence shown here is derived from an EMBL/GenBank/DDBJ whole genome shotgun (WGS) entry which is preliminary data.</text>
</comment>
<name>A0ABW7C9S9_9CYAN</name>
<dbReference type="RefSeq" id="WP_393012014.1">
    <property type="nucleotide sequence ID" value="NZ_JAZAQF010000049.1"/>
</dbReference>